<reference evidence="1" key="2">
    <citation type="submission" date="2021-03" db="EMBL/GenBank/DDBJ databases">
        <authorList>
            <person name="Artuso I."/>
            <person name="Turrini P."/>
            <person name="Pirolo M."/>
            <person name="Lugli G.A."/>
            <person name="Ventura M."/>
            <person name="Visca P."/>
        </authorList>
    </citation>
    <scope>NUCLEOTIDE SEQUENCE</scope>
    <source>
        <strain evidence="1">LMG 26462</strain>
    </source>
</reference>
<sequence>MFGLNKFDQLVKRQGDGLLPEMRELFDRLAAIKASENVTELASYRAQSPAQAGPNPRIAGDCPGANVVSLRSAQRTTTAQRKAR</sequence>
<dbReference type="RefSeq" id="WP_214388652.1">
    <property type="nucleotide sequence ID" value="NZ_JAFLWW010000003.1"/>
</dbReference>
<accession>A0A9X1AAM0</accession>
<dbReference type="EMBL" id="JAFLWW010000003">
    <property type="protein sequence ID" value="MBT1155977.1"/>
    <property type="molecule type" value="Genomic_DNA"/>
</dbReference>
<gene>
    <name evidence="1" type="ORF">J1C56_10275</name>
</gene>
<dbReference type="AlphaFoldDB" id="A0A9X1AAM0"/>
<name>A0A9X1AAM0_9HYPH</name>
<comment type="caution">
    <text evidence="1">The sequence shown here is derived from an EMBL/GenBank/DDBJ whole genome shotgun (WGS) entry which is preliminary data.</text>
</comment>
<evidence type="ECO:0000313" key="2">
    <source>
        <dbReference type="Proteomes" id="UP001138921"/>
    </source>
</evidence>
<reference evidence="1" key="1">
    <citation type="journal article" date="2021" name="Microorganisms">
        <title>Phylogenomic Reconstruction and Metabolic Potential of the Genus Aminobacter.</title>
        <authorList>
            <person name="Artuso I."/>
            <person name="Turrini P."/>
            <person name="Pirolo M."/>
            <person name="Lugli G.A."/>
            <person name="Ventura M."/>
            <person name="Visca P."/>
        </authorList>
    </citation>
    <scope>NUCLEOTIDE SEQUENCE</scope>
    <source>
        <strain evidence="1">LMG 26462</strain>
    </source>
</reference>
<proteinExistence type="predicted"/>
<dbReference type="Proteomes" id="UP001138921">
    <property type="component" value="Unassembled WGS sequence"/>
</dbReference>
<evidence type="ECO:0000313" key="1">
    <source>
        <dbReference type="EMBL" id="MBT1155977.1"/>
    </source>
</evidence>
<keyword evidence="2" id="KW-1185">Reference proteome</keyword>
<protein>
    <submittedName>
        <fullName evidence="1">Uncharacterized protein</fullName>
    </submittedName>
</protein>
<organism evidence="1 2">
    <name type="scientific">Aminobacter anthyllidis</name>
    <dbReference type="NCBI Taxonomy" id="1035067"/>
    <lineage>
        <taxon>Bacteria</taxon>
        <taxon>Pseudomonadati</taxon>
        <taxon>Pseudomonadota</taxon>
        <taxon>Alphaproteobacteria</taxon>
        <taxon>Hyphomicrobiales</taxon>
        <taxon>Phyllobacteriaceae</taxon>
        <taxon>Aminobacter</taxon>
    </lineage>
</organism>